<feature type="compositionally biased region" description="Basic and acidic residues" evidence="1">
    <location>
        <begin position="198"/>
        <end position="215"/>
    </location>
</feature>
<protein>
    <submittedName>
        <fullName evidence="2">Uncharacterized protein</fullName>
    </submittedName>
</protein>
<feature type="non-terminal residue" evidence="2">
    <location>
        <position position="233"/>
    </location>
</feature>
<dbReference type="InterPro" id="IPR040227">
    <property type="entry name" value="Nibrin-rel"/>
</dbReference>
<feature type="compositionally biased region" description="Polar residues" evidence="1">
    <location>
        <begin position="73"/>
        <end position="82"/>
    </location>
</feature>
<feature type="compositionally biased region" description="Basic and acidic residues" evidence="1">
    <location>
        <begin position="158"/>
        <end position="170"/>
    </location>
</feature>
<dbReference type="PANTHER" id="PTHR12162:SF0">
    <property type="entry name" value="NIBRIN"/>
    <property type="match status" value="1"/>
</dbReference>
<evidence type="ECO:0000256" key="1">
    <source>
        <dbReference type="SAM" id="MobiDB-lite"/>
    </source>
</evidence>
<evidence type="ECO:0000313" key="2">
    <source>
        <dbReference type="EMBL" id="KAK2095548.1"/>
    </source>
</evidence>
<sequence>MDLSERPKEIKVSNVEQNFKILSQDTSTIKESCKTSSNNNSMVSNPLVKMTVPSYQLSPTQFPSVNKSKDRASQQQQTNSIRNYFKPSTKKRERDEENQEMSSCKSARIEMSCSLLEQTQPATPSLWKNKEPVDKKSDNLFTHIDLESSVKNSASKSHSAEELRSNKKREMDDVAIEDEVLEQLFKDTKPELEIDVKVEKQEEDVNIRKRPRMDIETNDTFSDEAVPESSKMS</sequence>
<name>A0ABQ9UEN4_SAGOE</name>
<organism evidence="2 3">
    <name type="scientific">Saguinus oedipus</name>
    <name type="common">Cotton-top tamarin</name>
    <name type="synonym">Oedipomidas oedipus</name>
    <dbReference type="NCBI Taxonomy" id="9490"/>
    <lineage>
        <taxon>Eukaryota</taxon>
        <taxon>Metazoa</taxon>
        <taxon>Chordata</taxon>
        <taxon>Craniata</taxon>
        <taxon>Vertebrata</taxon>
        <taxon>Euteleostomi</taxon>
        <taxon>Mammalia</taxon>
        <taxon>Eutheria</taxon>
        <taxon>Euarchontoglires</taxon>
        <taxon>Primates</taxon>
        <taxon>Haplorrhini</taxon>
        <taxon>Platyrrhini</taxon>
        <taxon>Cebidae</taxon>
        <taxon>Callitrichinae</taxon>
        <taxon>Saguinus</taxon>
    </lineage>
</organism>
<feature type="non-terminal residue" evidence="2">
    <location>
        <position position="1"/>
    </location>
</feature>
<dbReference type="EMBL" id="JASSZA010000013">
    <property type="protein sequence ID" value="KAK2095548.1"/>
    <property type="molecule type" value="Genomic_DNA"/>
</dbReference>
<accession>A0ABQ9UEN4</accession>
<dbReference type="Proteomes" id="UP001266305">
    <property type="component" value="Unassembled WGS sequence"/>
</dbReference>
<reference evidence="2 3" key="1">
    <citation type="submission" date="2023-05" db="EMBL/GenBank/DDBJ databases">
        <title>B98-5 Cell Line De Novo Hybrid Assembly: An Optical Mapping Approach.</title>
        <authorList>
            <person name="Kananen K."/>
            <person name="Auerbach J.A."/>
            <person name="Kautto E."/>
            <person name="Blachly J.S."/>
        </authorList>
    </citation>
    <scope>NUCLEOTIDE SEQUENCE [LARGE SCALE GENOMIC DNA]</scope>
    <source>
        <strain evidence="2">B95-8</strain>
        <tissue evidence="2">Cell line</tissue>
    </source>
</reference>
<dbReference type="PANTHER" id="PTHR12162">
    <property type="entry name" value="NIBRIN-RELATED"/>
    <property type="match status" value="1"/>
</dbReference>
<comment type="caution">
    <text evidence="2">The sequence shown here is derived from an EMBL/GenBank/DDBJ whole genome shotgun (WGS) entry which is preliminary data.</text>
</comment>
<feature type="region of interest" description="Disordered" evidence="1">
    <location>
        <begin position="149"/>
        <end position="170"/>
    </location>
</feature>
<feature type="region of interest" description="Disordered" evidence="1">
    <location>
        <begin position="59"/>
        <end position="105"/>
    </location>
</feature>
<keyword evidence="3" id="KW-1185">Reference proteome</keyword>
<feature type="region of interest" description="Disordered" evidence="1">
    <location>
        <begin position="198"/>
        <end position="233"/>
    </location>
</feature>
<evidence type="ECO:0000313" key="3">
    <source>
        <dbReference type="Proteomes" id="UP001266305"/>
    </source>
</evidence>
<proteinExistence type="predicted"/>
<gene>
    <name evidence="2" type="ORF">P7K49_026964</name>
</gene>